<comment type="caution">
    <text evidence="1">The sequence shown here is derived from an EMBL/GenBank/DDBJ whole genome shotgun (WGS) entry which is preliminary data.</text>
</comment>
<keyword evidence="2" id="KW-1185">Reference proteome</keyword>
<sequence length="42" mass="4663">MRAALADHPVNVAWQAQMDELLAVPDDYSGQDSGLPLDWRLP</sequence>
<protein>
    <recommendedName>
        <fullName evidence="3">L-rhamnose mutarotase</fullName>
    </recommendedName>
</protein>
<proteinExistence type="predicted"/>
<reference evidence="2" key="1">
    <citation type="journal article" date="2019" name="Int. J. Syst. Evol. Microbiol.">
        <title>The Global Catalogue of Microorganisms (GCM) 10K type strain sequencing project: providing services to taxonomists for standard genome sequencing and annotation.</title>
        <authorList>
            <consortium name="The Broad Institute Genomics Platform"/>
            <consortium name="The Broad Institute Genome Sequencing Center for Infectious Disease"/>
            <person name="Wu L."/>
            <person name="Ma J."/>
        </authorList>
    </citation>
    <scope>NUCLEOTIDE SEQUENCE [LARGE SCALE GENOMIC DNA]</scope>
    <source>
        <strain evidence="2">JCM 17808</strain>
    </source>
</reference>
<evidence type="ECO:0000313" key="2">
    <source>
        <dbReference type="Proteomes" id="UP001500642"/>
    </source>
</evidence>
<evidence type="ECO:0000313" key="1">
    <source>
        <dbReference type="EMBL" id="GAA4395064.1"/>
    </source>
</evidence>
<accession>A0ABP8JRV8</accession>
<name>A0ABP8JRV8_9MICO</name>
<dbReference type="Proteomes" id="UP001500642">
    <property type="component" value="Unassembled WGS sequence"/>
</dbReference>
<dbReference type="EMBL" id="BAABGL010000035">
    <property type="protein sequence ID" value="GAA4395064.1"/>
    <property type="molecule type" value="Genomic_DNA"/>
</dbReference>
<gene>
    <name evidence="1" type="ORF">GCM10023167_25100</name>
</gene>
<organism evidence="1 2">
    <name type="scientific">Brevibacterium pityocampae</name>
    <dbReference type="NCBI Taxonomy" id="506594"/>
    <lineage>
        <taxon>Bacteria</taxon>
        <taxon>Bacillati</taxon>
        <taxon>Actinomycetota</taxon>
        <taxon>Actinomycetes</taxon>
        <taxon>Micrococcales</taxon>
        <taxon>Brevibacteriaceae</taxon>
        <taxon>Brevibacterium</taxon>
    </lineage>
</organism>
<evidence type="ECO:0008006" key="3">
    <source>
        <dbReference type="Google" id="ProtNLM"/>
    </source>
</evidence>